<feature type="compositionally biased region" description="Low complexity" evidence="2">
    <location>
        <begin position="295"/>
        <end position="337"/>
    </location>
</feature>
<feature type="compositionally biased region" description="Polar residues" evidence="2">
    <location>
        <begin position="222"/>
        <end position="233"/>
    </location>
</feature>
<dbReference type="EMBL" id="WSZM01000950">
    <property type="protein sequence ID" value="KAF4028848.1"/>
    <property type="molecule type" value="Genomic_DNA"/>
</dbReference>
<proteinExistence type="predicted"/>
<feature type="compositionally biased region" description="Polar residues" evidence="2">
    <location>
        <begin position="413"/>
        <end position="446"/>
    </location>
</feature>
<dbReference type="InterPro" id="IPR036908">
    <property type="entry name" value="RlpA-like_sf"/>
</dbReference>
<feature type="compositionally biased region" description="Low complexity" evidence="2">
    <location>
        <begin position="234"/>
        <end position="249"/>
    </location>
</feature>
<name>A0A833W431_PHYIN</name>
<keyword evidence="3" id="KW-0472">Membrane</keyword>
<feature type="region of interest" description="Disordered" evidence="2">
    <location>
        <begin position="222"/>
        <end position="446"/>
    </location>
</feature>
<evidence type="ECO:0000256" key="3">
    <source>
        <dbReference type="SAM" id="Phobius"/>
    </source>
</evidence>
<feature type="transmembrane region" description="Helical" evidence="3">
    <location>
        <begin position="452"/>
        <end position="475"/>
    </location>
</feature>
<evidence type="ECO:0000313" key="6">
    <source>
        <dbReference type="EMBL" id="KAF4028848.1"/>
    </source>
</evidence>
<comment type="caution">
    <text evidence="6">The sequence shown here is derived from an EMBL/GenBank/DDBJ whole genome shotgun (WGS) entry which is preliminary data.</text>
</comment>
<dbReference type="NCBIfam" id="NF041144">
    <property type="entry name" value="expansin_EXLX1"/>
    <property type="match status" value="1"/>
</dbReference>
<evidence type="ECO:0000256" key="2">
    <source>
        <dbReference type="SAM" id="MobiDB-lite"/>
    </source>
</evidence>
<feature type="compositionally biased region" description="Polar residues" evidence="2">
    <location>
        <begin position="376"/>
        <end position="386"/>
    </location>
</feature>
<dbReference type="SUPFAM" id="SSF50685">
    <property type="entry name" value="Barwin-like endoglucanases"/>
    <property type="match status" value="1"/>
</dbReference>
<dbReference type="InterPro" id="IPR007112">
    <property type="entry name" value="Expansin/allergen_DPBB_dom"/>
</dbReference>
<sequence length="529" mass="55513">MYSFQQAFLAVAVAFGSTRAFTGEGTTYGLTDPSGGNCNFMDYPQAAVSNFVAINKVQWDDSMSCGRCAQVTCTDPQCSGRSQESAIVYVVDQCPGCNDGDLDLSPTVFEAITGMTPSKVEISWEFVTCPTSGNIKYCLKEGSNAFWAAIQPTHTIVGVDSVTIDGKPTSMVASSFYFLLDGISTVKSDLSHLKITLTSVSGETIEDVLSFTDGNCVEGTSQFTQGESASVGVSTLSEPTTEASTESPTDAPPTTPTSTPTSAPTETPIIAPTTESSTTNPPTIEVPTTEPPTEAPTSAPTTEPPRTNLFTESVTEPPVTSVPTTDTPTNTPTEAPTRVSTMEPPRTSFPTSVPSGTPTKTATSASKTTPPITHEAATNTFKTVTNPSTEAPAKTEAPTTAATETSSPLTATNAPTSNVDTVPPTTSPSSDNVKSGKLVTNRSSDAGTGPTIVVSVLAVLGCLFIIVISVMYFVIKKKKQLDEQLEQEKHDEGRQSAESDYHTNVAIDEQMPFSFTTATTPQPPNCSSI</sequence>
<dbReference type="Gene3D" id="2.40.40.10">
    <property type="entry name" value="RlpA-like domain"/>
    <property type="match status" value="1"/>
</dbReference>
<dbReference type="InterPro" id="IPR051477">
    <property type="entry name" value="Expansin_CellWall"/>
</dbReference>
<feature type="compositionally biased region" description="Low complexity" evidence="2">
    <location>
        <begin position="387"/>
        <end position="412"/>
    </location>
</feature>
<dbReference type="PANTHER" id="PTHR31836:SF21">
    <property type="entry name" value="EXPANSIN-LIKE PROTEIN 7"/>
    <property type="match status" value="1"/>
</dbReference>
<dbReference type="InterPro" id="IPR036749">
    <property type="entry name" value="Expansin_CBD_sf"/>
</dbReference>
<evidence type="ECO:0000259" key="5">
    <source>
        <dbReference type="PROSITE" id="PS50842"/>
    </source>
</evidence>
<dbReference type="Pfam" id="PF03330">
    <property type="entry name" value="DPBB_1"/>
    <property type="match status" value="1"/>
</dbReference>
<organism evidence="6 7">
    <name type="scientific">Phytophthora infestans</name>
    <name type="common">Potato late blight agent</name>
    <name type="synonym">Botrytis infestans</name>
    <dbReference type="NCBI Taxonomy" id="4787"/>
    <lineage>
        <taxon>Eukaryota</taxon>
        <taxon>Sar</taxon>
        <taxon>Stramenopiles</taxon>
        <taxon>Oomycota</taxon>
        <taxon>Peronosporomycetes</taxon>
        <taxon>Peronosporales</taxon>
        <taxon>Peronosporaceae</taxon>
        <taxon>Phytophthora</taxon>
    </lineage>
</organism>
<keyword evidence="3" id="KW-1133">Transmembrane helix</keyword>
<dbReference type="InterPro" id="IPR009009">
    <property type="entry name" value="RlpA-like_DPBB"/>
</dbReference>
<gene>
    <name evidence="6" type="ORF">GN244_ATG19459</name>
</gene>
<evidence type="ECO:0000256" key="1">
    <source>
        <dbReference type="ARBA" id="ARBA00022729"/>
    </source>
</evidence>
<dbReference type="AlphaFoldDB" id="A0A833W431"/>
<dbReference type="CDD" id="cd22271">
    <property type="entry name" value="DPBB_EXP_N-like"/>
    <property type="match status" value="1"/>
</dbReference>
<feature type="signal peptide" evidence="4">
    <location>
        <begin position="1"/>
        <end position="20"/>
    </location>
</feature>
<feature type="compositionally biased region" description="Low complexity" evidence="2">
    <location>
        <begin position="357"/>
        <end position="370"/>
    </location>
</feature>
<feature type="chain" id="PRO_5032333116" evidence="4">
    <location>
        <begin position="21"/>
        <end position="529"/>
    </location>
</feature>
<protein>
    <submittedName>
        <fullName evidence="6">Lytic transglycosylase</fullName>
    </submittedName>
</protein>
<keyword evidence="7" id="KW-1185">Reference proteome</keyword>
<evidence type="ECO:0000256" key="4">
    <source>
        <dbReference type="SAM" id="SignalP"/>
    </source>
</evidence>
<dbReference type="PROSITE" id="PS50842">
    <property type="entry name" value="EXPANSIN_EG45"/>
    <property type="match status" value="1"/>
</dbReference>
<accession>A0A833W431</accession>
<feature type="compositionally biased region" description="Low complexity" evidence="2">
    <location>
        <begin position="256"/>
        <end position="288"/>
    </location>
</feature>
<keyword evidence="3" id="KW-0812">Transmembrane</keyword>
<reference evidence="6" key="1">
    <citation type="submission" date="2020-04" db="EMBL/GenBank/DDBJ databases">
        <title>Hybrid Assembly of Korean Phytophthora infestans isolates.</title>
        <authorList>
            <person name="Prokchorchik M."/>
            <person name="Lee Y."/>
            <person name="Seo J."/>
            <person name="Cho J.-H."/>
            <person name="Park Y.-E."/>
            <person name="Jang D.-C."/>
            <person name="Im J.-S."/>
            <person name="Choi J.-G."/>
            <person name="Park H.-J."/>
            <person name="Lee G.-B."/>
            <person name="Lee Y.-G."/>
            <person name="Hong S.-Y."/>
            <person name="Cho K."/>
            <person name="Sohn K.H."/>
        </authorList>
    </citation>
    <scope>NUCLEOTIDE SEQUENCE</scope>
    <source>
        <strain evidence="6">KR_1_A1</strain>
    </source>
</reference>
<dbReference type="Proteomes" id="UP000602510">
    <property type="component" value="Unassembled WGS sequence"/>
</dbReference>
<evidence type="ECO:0000313" key="7">
    <source>
        <dbReference type="Proteomes" id="UP000602510"/>
    </source>
</evidence>
<dbReference type="PANTHER" id="PTHR31836">
    <property type="match status" value="1"/>
</dbReference>
<dbReference type="Gene3D" id="2.60.40.760">
    <property type="entry name" value="Expansin, cellulose-binding-like domain"/>
    <property type="match status" value="1"/>
</dbReference>
<feature type="domain" description="Expansin-like EG45" evidence="5">
    <location>
        <begin position="35"/>
        <end position="134"/>
    </location>
</feature>
<keyword evidence="1 4" id="KW-0732">Signal</keyword>
<dbReference type="InterPro" id="IPR049818">
    <property type="entry name" value="Expansin_EXLX1-like"/>
</dbReference>